<sequence length="96" mass="10885">KRAYTGKSTGASAKKQAVDEPIASWDLSELRRVQVKDFKGKTLVHIREFYRDKETDELKYGKTGIALTVEQWGKLSAICKEVDAVLKPEGKEQEEE</sequence>
<dbReference type="Gene3D" id="2.30.31.10">
    <property type="entry name" value="Transcriptional Coactivator Pc4, Chain A"/>
    <property type="match status" value="1"/>
</dbReference>
<keyword evidence="6" id="KW-0539">Nucleus</keyword>
<comment type="caution">
    <text evidence="8">The sequence shown here is derived from an EMBL/GenBank/DDBJ whole genome shotgun (WGS) entry which is preliminary data.</text>
</comment>
<keyword evidence="9" id="KW-1185">Reference proteome</keyword>
<evidence type="ECO:0000256" key="3">
    <source>
        <dbReference type="ARBA" id="ARBA00023015"/>
    </source>
</evidence>
<comment type="subcellular location">
    <subcellularLocation>
        <location evidence="1">Nucleus</location>
    </subcellularLocation>
</comment>
<dbReference type="GO" id="GO:0060261">
    <property type="term" value="P:positive regulation of transcription initiation by RNA polymerase II"/>
    <property type="evidence" value="ECO:0007669"/>
    <property type="project" value="InterPro"/>
</dbReference>
<dbReference type="GO" id="GO:0005634">
    <property type="term" value="C:nucleus"/>
    <property type="evidence" value="ECO:0007669"/>
    <property type="project" value="UniProtKB-SubCell"/>
</dbReference>
<reference evidence="8 9" key="1">
    <citation type="submission" date="2016-07" db="EMBL/GenBank/DDBJ databases">
        <title>Pervasive Adenine N6-methylation of Active Genes in Fungi.</title>
        <authorList>
            <consortium name="DOE Joint Genome Institute"/>
            <person name="Mondo S.J."/>
            <person name="Dannebaum R.O."/>
            <person name="Kuo R.C."/>
            <person name="Labutti K."/>
            <person name="Haridas S."/>
            <person name="Kuo A."/>
            <person name="Salamov A."/>
            <person name="Ahrendt S.R."/>
            <person name="Lipzen A."/>
            <person name="Sullivan W."/>
            <person name="Andreopoulos W.B."/>
            <person name="Clum A."/>
            <person name="Lindquist E."/>
            <person name="Daum C."/>
            <person name="Ramamoorthy G.K."/>
            <person name="Gryganskyi A."/>
            <person name="Culley D."/>
            <person name="Magnuson J.K."/>
            <person name="James T.Y."/>
            <person name="O'Malley M.A."/>
            <person name="Stajich J.E."/>
            <person name="Spatafora J.W."/>
            <person name="Visel A."/>
            <person name="Grigoriev I.V."/>
        </authorList>
    </citation>
    <scope>NUCLEOTIDE SEQUENCE [LARGE SCALE GENOMIC DNA]</scope>
    <source>
        <strain evidence="8 9">12-1054</strain>
    </source>
</reference>
<dbReference type="InterPro" id="IPR045125">
    <property type="entry name" value="Sub1/Tcp4-like"/>
</dbReference>
<evidence type="ECO:0000256" key="4">
    <source>
        <dbReference type="ARBA" id="ARBA00023125"/>
    </source>
</evidence>
<name>A0A1Y2FDJ0_PROLT</name>
<feature type="non-terminal residue" evidence="8">
    <location>
        <position position="96"/>
    </location>
</feature>
<evidence type="ECO:0000313" key="8">
    <source>
        <dbReference type="EMBL" id="ORY81993.1"/>
    </source>
</evidence>
<dbReference type="InterPro" id="IPR003173">
    <property type="entry name" value="PC4_C"/>
</dbReference>
<keyword evidence="5" id="KW-0804">Transcription</keyword>
<dbReference type="GO" id="GO:0003713">
    <property type="term" value="F:transcription coactivator activity"/>
    <property type="evidence" value="ECO:0007669"/>
    <property type="project" value="InterPro"/>
</dbReference>
<dbReference type="EMBL" id="MCFI01000010">
    <property type="protein sequence ID" value="ORY81993.1"/>
    <property type="molecule type" value="Genomic_DNA"/>
</dbReference>
<dbReference type="PANTHER" id="PTHR13215">
    <property type="entry name" value="RNA POLYMERASE II TRANSCRIPTIONAL COACTIVATOR"/>
    <property type="match status" value="1"/>
</dbReference>
<evidence type="ECO:0000256" key="2">
    <source>
        <dbReference type="ARBA" id="ARBA00009001"/>
    </source>
</evidence>
<dbReference type="Pfam" id="PF02229">
    <property type="entry name" value="PC4"/>
    <property type="match status" value="1"/>
</dbReference>
<dbReference type="OMA" id="EFYRDKE"/>
<keyword evidence="3" id="KW-0805">Transcription regulation</keyword>
<proteinExistence type="inferred from homology"/>
<dbReference type="GO" id="GO:0003677">
    <property type="term" value="F:DNA binding"/>
    <property type="evidence" value="ECO:0007669"/>
    <property type="project" value="UniProtKB-KW"/>
</dbReference>
<dbReference type="SUPFAM" id="SSF54447">
    <property type="entry name" value="ssDNA-binding transcriptional regulator domain"/>
    <property type="match status" value="1"/>
</dbReference>
<dbReference type="AlphaFoldDB" id="A0A1Y2FDJ0"/>
<dbReference type="GeneID" id="63783667"/>
<evidence type="ECO:0000256" key="6">
    <source>
        <dbReference type="ARBA" id="ARBA00023242"/>
    </source>
</evidence>
<dbReference type="STRING" id="56484.A0A1Y2FDJ0"/>
<gene>
    <name evidence="8" type="ORF">BCR37DRAFT_332580</name>
</gene>
<evidence type="ECO:0000256" key="1">
    <source>
        <dbReference type="ARBA" id="ARBA00004123"/>
    </source>
</evidence>
<evidence type="ECO:0000259" key="7">
    <source>
        <dbReference type="Pfam" id="PF02229"/>
    </source>
</evidence>
<dbReference type="InterPro" id="IPR009044">
    <property type="entry name" value="ssDNA-bd_transcriptional_reg"/>
</dbReference>
<feature type="domain" description="Transcriptional coactivator p15 (PC4) C-terminal" evidence="7">
    <location>
        <begin position="25"/>
        <end position="77"/>
    </location>
</feature>
<dbReference type="RefSeq" id="XP_040725127.1">
    <property type="nucleotide sequence ID" value="XM_040867068.1"/>
</dbReference>
<organism evidence="8 9">
    <name type="scientific">Protomyces lactucae-debilis</name>
    <dbReference type="NCBI Taxonomy" id="2754530"/>
    <lineage>
        <taxon>Eukaryota</taxon>
        <taxon>Fungi</taxon>
        <taxon>Dikarya</taxon>
        <taxon>Ascomycota</taxon>
        <taxon>Taphrinomycotina</taxon>
        <taxon>Taphrinomycetes</taxon>
        <taxon>Taphrinales</taxon>
        <taxon>Protomycetaceae</taxon>
        <taxon>Protomyces</taxon>
    </lineage>
</organism>
<dbReference type="OrthoDB" id="2505440at2759"/>
<keyword evidence="4" id="KW-0238">DNA-binding</keyword>
<evidence type="ECO:0000313" key="9">
    <source>
        <dbReference type="Proteomes" id="UP000193685"/>
    </source>
</evidence>
<comment type="similarity">
    <text evidence="2">Belongs to the transcriptional coactivator PC4 family.</text>
</comment>
<feature type="non-terminal residue" evidence="8">
    <location>
        <position position="1"/>
    </location>
</feature>
<evidence type="ECO:0000256" key="5">
    <source>
        <dbReference type="ARBA" id="ARBA00023163"/>
    </source>
</evidence>
<protein>
    <submittedName>
        <fullName evidence="8">Transcriptional Coactivator p15-domain-containing protein</fullName>
    </submittedName>
</protein>
<accession>A0A1Y2FDJ0</accession>
<dbReference type="Proteomes" id="UP000193685">
    <property type="component" value="Unassembled WGS sequence"/>
</dbReference>